<dbReference type="AlphaFoldDB" id="A0A8T0H2P4"/>
<dbReference type="Proteomes" id="UP000822688">
    <property type="component" value="Chromosome 8"/>
</dbReference>
<dbReference type="EMBL" id="CM026429">
    <property type="protein sequence ID" value="KAG0563382.1"/>
    <property type="molecule type" value="Genomic_DNA"/>
</dbReference>
<accession>A0A8T0H2P4</accession>
<gene>
    <name evidence="2" type="ORF">KC19_8G026500</name>
</gene>
<evidence type="ECO:0000256" key="1">
    <source>
        <dbReference type="SAM" id="MobiDB-lite"/>
    </source>
</evidence>
<feature type="compositionally biased region" description="Basic residues" evidence="1">
    <location>
        <begin position="1"/>
        <end position="14"/>
    </location>
</feature>
<reference evidence="2" key="1">
    <citation type="submission" date="2020-06" db="EMBL/GenBank/DDBJ databases">
        <title>WGS assembly of Ceratodon purpureus strain R40.</title>
        <authorList>
            <person name="Carey S.B."/>
            <person name="Jenkins J."/>
            <person name="Shu S."/>
            <person name="Lovell J.T."/>
            <person name="Sreedasyam A."/>
            <person name="Maumus F."/>
            <person name="Tiley G.P."/>
            <person name="Fernandez-Pozo N."/>
            <person name="Barry K."/>
            <person name="Chen C."/>
            <person name="Wang M."/>
            <person name="Lipzen A."/>
            <person name="Daum C."/>
            <person name="Saski C.A."/>
            <person name="Payton A.C."/>
            <person name="Mcbreen J.C."/>
            <person name="Conrad R.E."/>
            <person name="Kollar L.M."/>
            <person name="Olsson S."/>
            <person name="Huttunen S."/>
            <person name="Landis J.B."/>
            <person name="Wickett N.J."/>
            <person name="Johnson M.G."/>
            <person name="Rensing S.A."/>
            <person name="Grimwood J."/>
            <person name="Schmutz J."/>
            <person name="Mcdaniel S.F."/>
        </authorList>
    </citation>
    <scope>NUCLEOTIDE SEQUENCE</scope>
    <source>
        <strain evidence="2">R40</strain>
    </source>
</reference>
<feature type="non-terminal residue" evidence="2">
    <location>
        <position position="86"/>
    </location>
</feature>
<sequence>MGNKHNKRSRHAKATWRELREEAAQRREAEMEATEEQEQLRLQRAAQQREYRRTWRARVQTVETGPDGETAPGEGSVEPDSGEQPA</sequence>
<name>A0A8T0H2P4_CERPU</name>
<feature type="region of interest" description="Disordered" evidence="1">
    <location>
        <begin position="1"/>
        <end position="86"/>
    </location>
</feature>
<feature type="compositionally biased region" description="Basic and acidic residues" evidence="1">
    <location>
        <begin position="15"/>
        <end position="30"/>
    </location>
</feature>
<keyword evidence="3" id="KW-1185">Reference proteome</keyword>
<organism evidence="2 3">
    <name type="scientific">Ceratodon purpureus</name>
    <name type="common">Fire moss</name>
    <name type="synonym">Dicranum purpureum</name>
    <dbReference type="NCBI Taxonomy" id="3225"/>
    <lineage>
        <taxon>Eukaryota</taxon>
        <taxon>Viridiplantae</taxon>
        <taxon>Streptophyta</taxon>
        <taxon>Embryophyta</taxon>
        <taxon>Bryophyta</taxon>
        <taxon>Bryophytina</taxon>
        <taxon>Bryopsida</taxon>
        <taxon>Dicranidae</taxon>
        <taxon>Pseudoditrichales</taxon>
        <taxon>Ditrichaceae</taxon>
        <taxon>Ceratodon</taxon>
    </lineage>
</organism>
<evidence type="ECO:0000313" key="3">
    <source>
        <dbReference type="Proteomes" id="UP000822688"/>
    </source>
</evidence>
<evidence type="ECO:0000313" key="2">
    <source>
        <dbReference type="EMBL" id="KAG0563382.1"/>
    </source>
</evidence>
<protein>
    <submittedName>
        <fullName evidence="2">Uncharacterized protein</fullName>
    </submittedName>
</protein>
<comment type="caution">
    <text evidence="2">The sequence shown here is derived from an EMBL/GenBank/DDBJ whole genome shotgun (WGS) entry which is preliminary data.</text>
</comment>
<proteinExistence type="predicted"/>